<dbReference type="RefSeq" id="WP_173301345.1">
    <property type="nucleotide sequence ID" value="NZ_JABRWQ010000004.1"/>
</dbReference>
<feature type="transmembrane region" description="Helical" evidence="1">
    <location>
        <begin position="66"/>
        <end position="83"/>
    </location>
</feature>
<evidence type="ECO:0000256" key="1">
    <source>
        <dbReference type="SAM" id="Phobius"/>
    </source>
</evidence>
<dbReference type="Proteomes" id="UP000805085">
    <property type="component" value="Unassembled WGS sequence"/>
</dbReference>
<comment type="caution">
    <text evidence="2">The sequence shown here is derived from an EMBL/GenBank/DDBJ whole genome shotgun (WGS) entry which is preliminary data.</text>
</comment>
<protein>
    <submittedName>
        <fullName evidence="2">Uncharacterized protein</fullName>
    </submittedName>
</protein>
<sequence>MNLEEENKEKRKDIPLTTEEWLTFFFFPFQSNKGLLDTNTFNKTEEKRFDGFGFDKKNEQASQARTLGILSYAIVFMVILIILNW</sequence>
<gene>
    <name evidence="2" type="ORF">HNV10_10715</name>
</gene>
<proteinExistence type="predicted"/>
<name>A0ABX2E5E5_9FLAO</name>
<keyword evidence="3" id="KW-1185">Reference proteome</keyword>
<evidence type="ECO:0000313" key="2">
    <source>
        <dbReference type="EMBL" id="NRD23716.1"/>
    </source>
</evidence>
<dbReference type="EMBL" id="JABRWQ010000004">
    <property type="protein sequence ID" value="NRD23716.1"/>
    <property type="molecule type" value="Genomic_DNA"/>
</dbReference>
<organism evidence="2 3">
    <name type="scientific">Winogradskyella litoriviva</name>
    <dbReference type="NCBI Taxonomy" id="1220182"/>
    <lineage>
        <taxon>Bacteria</taxon>
        <taxon>Pseudomonadati</taxon>
        <taxon>Bacteroidota</taxon>
        <taxon>Flavobacteriia</taxon>
        <taxon>Flavobacteriales</taxon>
        <taxon>Flavobacteriaceae</taxon>
        <taxon>Winogradskyella</taxon>
    </lineage>
</organism>
<keyword evidence="1" id="KW-1133">Transmembrane helix</keyword>
<reference evidence="2 3" key="1">
    <citation type="journal article" date="2015" name="Int. J. Syst. Evol. Microbiol.">
        <title>Winogradskyella litoriviva sp. nov., isolated from coastal seawater.</title>
        <authorList>
            <person name="Nedashkovskaya O.I."/>
            <person name="Kukhlevskiy A.D."/>
            <person name="Zhukova N.V."/>
            <person name="Kim S.J."/>
            <person name="Rhee S.K."/>
            <person name="Mikhailov V.V."/>
        </authorList>
    </citation>
    <scope>NUCLEOTIDE SEQUENCE [LARGE SCALE GENOMIC DNA]</scope>
    <source>
        <strain evidence="2 3">KMM6491</strain>
    </source>
</reference>
<keyword evidence="1" id="KW-0472">Membrane</keyword>
<accession>A0ABX2E5E5</accession>
<evidence type="ECO:0000313" key="3">
    <source>
        <dbReference type="Proteomes" id="UP000805085"/>
    </source>
</evidence>
<keyword evidence="1" id="KW-0812">Transmembrane</keyword>